<evidence type="ECO:0000313" key="9">
    <source>
        <dbReference type="EMBL" id="SDW81788.1"/>
    </source>
</evidence>
<accession>A0A1H2WMR4</accession>
<dbReference type="Pfam" id="PF11846">
    <property type="entry name" value="Wzy_C_2"/>
    <property type="match status" value="1"/>
</dbReference>
<feature type="transmembrane region" description="Helical" evidence="5">
    <location>
        <begin position="97"/>
        <end position="114"/>
    </location>
</feature>
<keyword evidence="2 5" id="KW-0812">Transmembrane</keyword>
<dbReference type="STRING" id="1007099.SAMN05216287_1600"/>
<feature type="transmembrane region" description="Helical" evidence="5">
    <location>
        <begin position="38"/>
        <end position="58"/>
    </location>
</feature>
<feature type="transmembrane region" description="Helical" evidence="5">
    <location>
        <begin position="218"/>
        <end position="234"/>
    </location>
</feature>
<dbReference type="AlphaFoldDB" id="A0A1H2WMR4"/>
<evidence type="ECO:0000256" key="5">
    <source>
        <dbReference type="SAM" id="Phobius"/>
    </source>
</evidence>
<feature type="transmembrane region" description="Helical" evidence="5">
    <location>
        <begin position="241"/>
        <end position="261"/>
    </location>
</feature>
<evidence type="ECO:0000259" key="7">
    <source>
        <dbReference type="Pfam" id="PF11846"/>
    </source>
</evidence>
<name>A0A1H2WMR4_9PSED</name>
<feature type="transmembrane region" description="Helical" evidence="5">
    <location>
        <begin position="415"/>
        <end position="435"/>
    </location>
</feature>
<feature type="transmembrane region" description="Helical" evidence="5">
    <location>
        <begin position="364"/>
        <end position="395"/>
    </location>
</feature>
<feature type="transmembrane region" description="Helical" evidence="5">
    <location>
        <begin position="12"/>
        <end position="32"/>
    </location>
</feature>
<dbReference type="GO" id="GO:0016020">
    <property type="term" value="C:membrane"/>
    <property type="evidence" value="ECO:0007669"/>
    <property type="project" value="UniProtKB-SubCell"/>
</dbReference>
<proteinExistence type="predicted"/>
<protein>
    <submittedName>
        <fullName evidence="9">O-antigen ligase</fullName>
    </submittedName>
</protein>
<dbReference type="GO" id="GO:0016874">
    <property type="term" value="F:ligase activity"/>
    <property type="evidence" value="ECO:0007669"/>
    <property type="project" value="UniProtKB-KW"/>
</dbReference>
<dbReference type="OrthoDB" id="4448at2"/>
<keyword evidence="3 5" id="KW-1133">Transmembrane helix</keyword>
<evidence type="ECO:0000259" key="6">
    <source>
        <dbReference type="Pfam" id="PF04932"/>
    </source>
</evidence>
<reference evidence="10" key="1">
    <citation type="submission" date="2016-10" db="EMBL/GenBank/DDBJ databases">
        <authorList>
            <person name="Varghese N."/>
            <person name="Submissions S."/>
        </authorList>
    </citation>
    <scope>NUCLEOTIDE SEQUENCE [LARGE SCALE GENOMIC DNA]</scope>
    <source>
        <strain evidence="10">NRRL B-59562</strain>
    </source>
</reference>
<dbReference type="Proteomes" id="UP000243778">
    <property type="component" value="Unassembled WGS sequence"/>
</dbReference>
<dbReference type="InterPro" id="IPR051533">
    <property type="entry name" value="WaaL-like"/>
</dbReference>
<feature type="transmembrane region" description="Helical" evidence="5">
    <location>
        <begin position="331"/>
        <end position="352"/>
    </location>
</feature>
<evidence type="ECO:0000256" key="3">
    <source>
        <dbReference type="ARBA" id="ARBA00022989"/>
    </source>
</evidence>
<evidence type="ECO:0000256" key="1">
    <source>
        <dbReference type="ARBA" id="ARBA00004141"/>
    </source>
</evidence>
<feature type="transmembrane region" description="Helical" evidence="5">
    <location>
        <begin position="123"/>
        <end position="143"/>
    </location>
</feature>
<dbReference type="PANTHER" id="PTHR37422">
    <property type="entry name" value="TEICHURONIC ACID BIOSYNTHESIS PROTEIN TUAE"/>
    <property type="match status" value="1"/>
</dbReference>
<dbReference type="Pfam" id="PF15864">
    <property type="entry name" value="PglL_A"/>
    <property type="match status" value="1"/>
</dbReference>
<dbReference type="Pfam" id="PF04932">
    <property type="entry name" value="Wzy_C"/>
    <property type="match status" value="1"/>
</dbReference>
<feature type="domain" description="O-antigen ligase-related" evidence="6">
    <location>
        <begin position="202"/>
        <end position="343"/>
    </location>
</feature>
<feature type="transmembrane region" description="Helical" evidence="5">
    <location>
        <begin position="173"/>
        <end position="189"/>
    </location>
</feature>
<gene>
    <name evidence="9" type="ORF">SAMN05216287_1600</name>
</gene>
<keyword evidence="4 5" id="KW-0472">Membrane</keyword>
<dbReference type="InterPro" id="IPR007016">
    <property type="entry name" value="O-antigen_ligase-rel_domated"/>
</dbReference>
<feature type="domain" description="Virulence factor membrane-bound polymerase C-terminal" evidence="7">
    <location>
        <begin position="365"/>
        <end position="533"/>
    </location>
</feature>
<dbReference type="InterPro" id="IPR021797">
    <property type="entry name" value="Wzy_C_2"/>
</dbReference>
<sequence>MCMKHFSSDLIGAKSILVFFSSLAFLLSWLLPNHSPPWLGFCQDSFSFLGVLLLAFCIRGVVRFTRFEVVIFFVAFISMVQWLGGVIWFRGDAMVCFFYVFAFFLSIFIGRHLVEGFGGSQRLLIFFFSLTVFASVVAVWISLRQWLQFGSSLWVVDLPPGGRPFANFAQPNNYASCLLLGLVGVGYLFERNRLSTFVSCLLAFFFLFGVALSQSRTPLLGGLFAIVWVFWARGRVRLTGWAVCLLFAAYSGLFLAIPIISESLNIAMSNLSDRAGGGARLDLWVQMWAAIINGPFWGYGWGQASVAQTSVSILYPGVPITEYSHNIVLDILVWNGLIPGALLLAVAALFFARFVIMGRSSEALFCLLAVGFFCIHSMLEYPFAYAFLLFPIGILLGVLEFEVAEAPVLSVAVKYVYGLVLISLVVLLVFVVEYIRVEEDYRLMRFESARIGTVVHDKISPDVFFLDQLGGYIRFARTPATQGMSEGDIEFMKRISHRYPYSSSIFRYALALGLNGRPVEAAHEMLILRNIHGEGSYGEGVVALSEMGRRYPQLRELIDRLPK</sequence>
<feature type="transmembrane region" description="Helical" evidence="5">
    <location>
        <begin position="194"/>
        <end position="212"/>
    </location>
</feature>
<comment type="subcellular location">
    <subcellularLocation>
        <location evidence="1">Membrane</location>
        <topology evidence="1">Multi-pass membrane protein</topology>
    </subcellularLocation>
</comment>
<dbReference type="InterPro" id="IPR031726">
    <property type="entry name" value="PglL_A"/>
</dbReference>
<dbReference type="EMBL" id="FNNU01000002">
    <property type="protein sequence ID" value="SDW81788.1"/>
    <property type="molecule type" value="Genomic_DNA"/>
</dbReference>
<keyword evidence="10" id="KW-1185">Reference proteome</keyword>
<evidence type="ECO:0000256" key="4">
    <source>
        <dbReference type="ARBA" id="ARBA00023136"/>
    </source>
</evidence>
<evidence type="ECO:0000313" key="10">
    <source>
        <dbReference type="Proteomes" id="UP000243778"/>
    </source>
</evidence>
<feature type="transmembrane region" description="Helical" evidence="5">
    <location>
        <begin position="70"/>
        <end position="91"/>
    </location>
</feature>
<organism evidence="9 10">
    <name type="scientific">Pseudomonas kuykendallii</name>
    <dbReference type="NCBI Taxonomy" id="1007099"/>
    <lineage>
        <taxon>Bacteria</taxon>
        <taxon>Pseudomonadati</taxon>
        <taxon>Pseudomonadota</taxon>
        <taxon>Gammaproteobacteria</taxon>
        <taxon>Pseudomonadales</taxon>
        <taxon>Pseudomonadaceae</taxon>
        <taxon>Pseudomonas</taxon>
    </lineage>
</organism>
<evidence type="ECO:0000256" key="2">
    <source>
        <dbReference type="ARBA" id="ARBA00022692"/>
    </source>
</evidence>
<evidence type="ECO:0000259" key="8">
    <source>
        <dbReference type="Pfam" id="PF15864"/>
    </source>
</evidence>
<feature type="domain" description="Protein glycosylation ligase" evidence="8">
    <location>
        <begin position="164"/>
        <end position="189"/>
    </location>
</feature>
<dbReference type="PANTHER" id="PTHR37422:SF13">
    <property type="entry name" value="LIPOPOLYSACCHARIDE BIOSYNTHESIS PROTEIN PA4999-RELATED"/>
    <property type="match status" value="1"/>
</dbReference>
<keyword evidence="9" id="KW-0436">Ligase</keyword>